<keyword evidence="9 10" id="KW-0472">Membrane</keyword>
<keyword evidence="8 10" id="KW-1133">Transmembrane helix</keyword>
<dbReference type="AlphaFoldDB" id="A0A286IB24"/>
<keyword evidence="14" id="KW-1185">Reference proteome</keyword>
<proteinExistence type="inferred from homology"/>
<dbReference type="InterPro" id="IPR043429">
    <property type="entry name" value="ArtM/GltK/GlnP/TcyL/YhdX-like"/>
</dbReference>
<dbReference type="GO" id="GO:0022857">
    <property type="term" value="F:transmembrane transporter activity"/>
    <property type="evidence" value="ECO:0007669"/>
    <property type="project" value="InterPro"/>
</dbReference>
<keyword evidence="5" id="KW-1003">Cell membrane</keyword>
<dbReference type="Pfam" id="PF00528">
    <property type="entry name" value="BPD_transp_1"/>
    <property type="match status" value="1"/>
</dbReference>
<keyword evidence="4 10" id="KW-0813">Transport</keyword>
<evidence type="ECO:0000256" key="9">
    <source>
        <dbReference type="ARBA" id="ARBA00023136"/>
    </source>
</evidence>
<feature type="region of interest" description="Disordered" evidence="11">
    <location>
        <begin position="1"/>
        <end position="26"/>
    </location>
</feature>
<comment type="function">
    <text evidence="1">Part of the binding-protein-dependent transport system for glutamine; probably responsible for the translocation of the substrate across the membrane.</text>
</comment>
<feature type="transmembrane region" description="Helical" evidence="10">
    <location>
        <begin position="67"/>
        <end position="92"/>
    </location>
</feature>
<keyword evidence="6 10" id="KW-0812">Transmembrane</keyword>
<evidence type="ECO:0000259" key="12">
    <source>
        <dbReference type="PROSITE" id="PS50928"/>
    </source>
</evidence>
<dbReference type="EMBL" id="OCPC01000002">
    <property type="protein sequence ID" value="SOE16826.1"/>
    <property type="molecule type" value="Genomic_DNA"/>
</dbReference>
<dbReference type="PANTHER" id="PTHR30614:SF20">
    <property type="entry name" value="GLUTAMINE TRANSPORT SYSTEM PERMEASE PROTEIN GLNP"/>
    <property type="match status" value="1"/>
</dbReference>
<accession>A0A286IB24</accession>
<organism evidence="13 14">
    <name type="scientific">Hoeflea halophila</name>
    <dbReference type="NCBI Taxonomy" id="714899"/>
    <lineage>
        <taxon>Bacteria</taxon>
        <taxon>Pseudomonadati</taxon>
        <taxon>Pseudomonadota</taxon>
        <taxon>Alphaproteobacteria</taxon>
        <taxon>Hyphomicrobiales</taxon>
        <taxon>Rhizobiaceae</taxon>
        <taxon>Hoeflea</taxon>
    </lineage>
</organism>
<dbReference type="InterPro" id="IPR000515">
    <property type="entry name" value="MetI-like"/>
</dbReference>
<evidence type="ECO:0000256" key="7">
    <source>
        <dbReference type="ARBA" id="ARBA00022970"/>
    </source>
</evidence>
<evidence type="ECO:0000256" key="6">
    <source>
        <dbReference type="ARBA" id="ARBA00022692"/>
    </source>
</evidence>
<dbReference type="NCBIfam" id="TIGR01726">
    <property type="entry name" value="HEQRo_perm_3TM"/>
    <property type="match status" value="1"/>
</dbReference>
<feature type="transmembrane region" description="Helical" evidence="10">
    <location>
        <begin position="156"/>
        <end position="176"/>
    </location>
</feature>
<keyword evidence="7" id="KW-0029">Amino-acid transport</keyword>
<reference evidence="14" key="1">
    <citation type="submission" date="2017-08" db="EMBL/GenBank/DDBJ databases">
        <authorList>
            <person name="Varghese N."/>
            <person name="Submissions S."/>
        </authorList>
    </citation>
    <scope>NUCLEOTIDE SEQUENCE [LARGE SCALE GENOMIC DNA]</scope>
    <source>
        <strain evidence="14">KCTC 23107</strain>
    </source>
</reference>
<evidence type="ECO:0000256" key="11">
    <source>
        <dbReference type="SAM" id="MobiDB-lite"/>
    </source>
</evidence>
<evidence type="ECO:0000256" key="10">
    <source>
        <dbReference type="RuleBase" id="RU363032"/>
    </source>
</evidence>
<evidence type="ECO:0000313" key="13">
    <source>
        <dbReference type="EMBL" id="SOE16826.1"/>
    </source>
</evidence>
<evidence type="ECO:0000256" key="5">
    <source>
        <dbReference type="ARBA" id="ARBA00022475"/>
    </source>
</evidence>
<evidence type="ECO:0000256" key="4">
    <source>
        <dbReference type="ARBA" id="ARBA00022448"/>
    </source>
</evidence>
<feature type="transmembrane region" description="Helical" evidence="10">
    <location>
        <begin position="33"/>
        <end position="55"/>
    </location>
</feature>
<dbReference type="InterPro" id="IPR010065">
    <property type="entry name" value="AA_ABC_transptr_permease_3TM"/>
</dbReference>
<dbReference type="PROSITE" id="PS50928">
    <property type="entry name" value="ABC_TM1"/>
    <property type="match status" value="1"/>
</dbReference>
<dbReference type="Proteomes" id="UP000219465">
    <property type="component" value="Unassembled WGS sequence"/>
</dbReference>
<name>A0A286IB24_9HYPH</name>
<comment type="similarity">
    <text evidence="3">Belongs to the binding-protein-dependent transport system permease family. HisMQ subfamily.</text>
</comment>
<evidence type="ECO:0000256" key="1">
    <source>
        <dbReference type="ARBA" id="ARBA00003159"/>
    </source>
</evidence>
<evidence type="ECO:0000313" key="14">
    <source>
        <dbReference type="Proteomes" id="UP000219465"/>
    </source>
</evidence>
<dbReference type="InterPro" id="IPR035906">
    <property type="entry name" value="MetI-like_sf"/>
</dbReference>
<evidence type="ECO:0000256" key="3">
    <source>
        <dbReference type="ARBA" id="ARBA00010072"/>
    </source>
</evidence>
<sequence>MQADSGWQPARSGRGLLPVTSAPRPSDKPDYPWWLLAAGAIALFLAVQIAVNDLYSQIFSIVSRGVWITIFVTLVGFSFATGLGLLLAVMGLSRFLVLRQVARFYVEIIRGIPILVLLFYIAFVGAPGFVAAWNALASPLIEAGLLSEMKVRDVSLLWRAIIALTIGYSAFISEVFRAGILSVDEGQIEAAKALGLSPFQRFRFIVLPQAIRTILPPLGNDFIAMIKDSSLVSVLGVADLTQMGKVYASGSFRFFETYSIVAYVYLLLTVGLSLALRALEKRLRRAEAERSANG</sequence>
<gene>
    <name evidence="13" type="ORF">SAMN05877838_1708</name>
</gene>
<dbReference type="CDD" id="cd06261">
    <property type="entry name" value="TM_PBP2"/>
    <property type="match status" value="1"/>
</dbReference>
<evidence type="ECO:0000256" key="2">
    <source>
        <dbReference type="ARBA" id="ARBA00004429"/>
    </source>
</evidence>
<feature type="transmembrane region" description="Helical" evidence="10">
    <location>
        <begin position="112"/>
        <end position="136"/>
    </location>
</feature>
<dbReference type="Gene3D" id="1.10.3720.10">
    <property type="entry name" value="MetI-like"/>
    <property type="match status" value="1"/>
</dbReference>
<protein>
    <submittedName>
        <fullName evidence="13">Amino acid ABC transporter membrane protein (PAAT family)</fullName>
    </submittedName>
</protein>
<dbReference type="SUPFAM" id="SSF161098">
    <property type="entry name" value="MetI-like"/>
    <property type="match status" value="1"/>
</dbReference>
<comment type="subcellular location">
    <subcellularLocation>
        <location evidence="2">Cell inner membrane</location>
        <topology evidence="2">Multi-pass membrane protein</topology>
    </subcellularLocation>
    <subcellularLocation>
        <location evidence="10">Cell membrane</location>
        <topology evidence="10">Multi-pass membrane protein</topology>
    </subcellularLocation>
</comment>
<feature type="transmembrane region" description="Helical" evidence="10">
    <location>
        <begin position="260"/>
        <end position="279"/>
    </location>
</feature>
<feature type="domain" description="ABC transmembrane type-1" evidence="12">
    <location>
        <begin position="66"/>
        <end position="276"/>
    </location>
</feature>
<evidence type="ECO:0000256" key="8">
    <source>
        <dbReference type="ARBA" id="ARBA00022989"/>
    </source>
</evidence>
<dbReference type="GO" id="GO:0043190">
    <property type="term" value="C:ATP-binding cassette (ABC) transporter complex"/>
    <property type="evidence" value="ECO:0007669"/>
    <property type="project" value="InterPro"/>
</dbReference>
<dbReference type="GO" id="GO:0006865">
    <property type="term" value="P:amino acid transport"/>
    <property type="evidence" value="ECO:0007669"/>
    <property type="project" value="UniProtKB-KW"/>
</dbReference>
<dbReference type="PANTHER" id="PTHR30614">
    <property type="entry name" value="MEMBRANE COMPONENT OF AMINO ACID ABC TRANSPORTER"/>
    <property type="match status" value="1"/>
</dbReference>